<dbReference type="RefSeq" id="XP_002896984.1">
    <property type="nucleotide sequence ID" value="XM_002896938.1"/>
</dbReference>
<dbReference type="HOGENOM" id="CLU_275411_0_0_1"/>
<dbReference type="InParanoid" id="D0NUZ3"/>
<feature type="compositionally biased region" description="Basic and acidic residues" evidence="2">
    <location>
        <begin position="1043"/>
        <end position="1053"/>
    </location>
</feature>
<feature type="region of interest" description="Disordered" evidence="2">
    <location>
        <begin position="1038"/>
        <end position="1150"/>
    </location>
</feature>
<feature type="coiled-coil region" evidence="1">
    <location>
        <begin position="456"/>
        <end position="490"/>
    </location>
</feature>
<dbReference type="OrthoDB" id="166788at2759"/>
<feature type="compositionally biased region" description="Polar residues" evidence="2">
    <location>
        <begin position="1115"/>
        <end position="1125"/>
    </location>
</feature>
<dbReference type="SUPFAM" id="SSF48403">
    <property type="entry name" value="Ankyrin repeat"/>
    <property type="match status" value="1"/>
</dbReference>
<feature type="compositionally biased region" description="Polar residues" evidence="2">
    <location>
        <begin position="599"/>
        <end position="608"/>
    </location>
</feature>
<dbReference type="eggNOG" id="ENOG502S0G9">
    <property type="taxonomic scope" value="Eukaryota"/>
</dbReference>
<feature type="compositionally biased region" description="Basic and acidic residues" evidence="2">
    <location>
        <begin position="612"/>
        <end position="625"/>
    </location>
</feature>
<dbReference type="InterPro" id="IPR036770">
    <property type="entry name" value="Ankyrin_rpt-contain_sf"/>
</dbReference>
<dbReference type="GeneID" id="9466567"/>
<dbReference type="VEuPathDB" id="FungiDB:PITG_17079"/>
<feature type="region of interest" description="Disordered" evidence="2">
    <location>
        <begin position="863"/>
        <end position="914"/>
    </location>
</feature>
<dbReference type="KEGG" id="pif:PITG_17079"/>
<reference evidence="4" key="1">
    <citation type="journal article" date="2009" name="Nature">
        <title>Genome sequence and analysis of the Irish potato famine pathogen Phytophthora infestans.</title>
        <authorList>
            <consortium name="The Broad Institute Genome Sequencing Platform"/>
            <person name="Haas B.J."/>
            <person name="Kamoun S."/>
            <person name="Zody M.C."/>
            <person name="Jiang R.H."/>
            <person name="Handsaker R.E."/>
            <person name="Cano L.M."/>
            <person name="Grabherr M."/>
            <person name="Kodira C.D."/>
            <person name="Raffaele S."/>
            <person name="Torto-Alalibo T."/>
            <person name="Bozkurt T.O."/>
            <person name="Ah-Fong A.M."/>
            <person name="Alvarado L."/>
            <person name="Anderson V.L."/>
            <person name="Armstrong M.R."/>
            <person name="Avrova A."/>
            <person name="Baxter L."/>
            <person name="Beynon J."/>
            <person name="Boevink P.C."/>
            <person name="Bollmann S.R."/>
            <person name="Bos J.I."/>
            <person name="Bulone V."/>
            <person name="Cai G."/>
            <person name="Cakir C."/>
            <person name="Carrington J.C."/>
            <person name="Chawner M."/>
            <person name="Conti L."/>
            <person name="Costanzo S."/>
            <person name="Ewan R."/>
            <person name="Fahlgren N."/>
            <person name="Fischbach M.A."/>
            <person name="Fugelstad J."/>
            <person name="Gilroy E.M."/>
            <person name="Gnerre S."/>
            <person name="Green P.J."/>
            <person name="Grenville-Briggs L.J."/>
            <person name="Griffith J."/>
            <person name="Grunwald N.J."/>
            <person name="Horn K."/>
            <person name="Horner N.R."/>
            <person name="Hu C.H."/>
            <person name="Huitema E."/>
            <person name="Jeong D.H."/>
            <person name="Jones A.M."/>
            <person name="Jones J.D."/>
            <person name="Jones R.W."/>
            <person name="Karlsson E.K."/>
            <person name="Kunjeti S.G."/>
            <person name="Lamour K."/>
            <person name="Liu Z."/>
            <person name="Ma L."/>
            <person name="Maclean D."/>
            <person name="Chibucos M.C."/>
            <person name="McDonald H."/>
            <person name="McWalters J."/>
            <person name="Meijer H.J."/>
            <person name="Morgan W."/>
            <person name="Morris P.F."/>
            <person name="Munro C.A."/>
            <person name="O'Neill K."/>
            <person name="Ospina-Giraldo M."/>
            <person name="Pinzon A."/>
            <person name="Pritchard L."/>
            <person name="Ramsahoye B."/>
            <person name="Ren Q."/>
            <person name="Restrepo S."/>
            <person name="Roy S."/>
            <person name="Sadanandom A."/>
            <person name="Savidor A."/>
            <person name="Schornack S."/>
            <person name="Schwartz D.C."/>
            <person name="Schumann U.D."/>
            <person name="Schwessinger B."/>
            <person name="Seyer L."/>
            <person name="Sharpe T."/>
            <person name="Silvar C."/>
            <person name="Song J."/>
            <person name="Studholme D.J."/>
            <person name="Sykes S."/>
            <person name="Thines M."/>
            <person name="van de Vondervoort P.J."/>
            <person name="Phuntumart V."/>
            <person name="Wawra S."/>
            <person name="Weide R."/>
            <person name="Win J."/>
            <person name="Young C."/>
            <person name="Zhou S."/>
            <person name="Fry W."/>
            <person name="Meyers B.C."/>
            <person name="van West P."/>
            <person name="Ristaino J."/>
            <person name="Govers F."/>
            <person name="Birch P.R."/>
            <person name="Whisson S.C."/>
            <person name="Judelson H.S."/>
            <person name="Nusbaum C."/>
        </authorList>
    </citation>
    <scope>NUCLEOTIDE SEQUENCE [LARGE SCALE GENOMIC DNA]</scope>
    <source>
        <strain evidence="4">T30-4</strain>
    </source>
</reference>
<evidence type="ECO:0000313" key="3">
    <source>
        <dbReference type="EMBL" id="EEY66465.1"/>
    </source>
</evidence>
<dbReference type="Gene3D" id="1.25.40.20">
    <property type="entry name" value="Ankyrin repeat-containing domain"/>
    <property type="match status" value="1"/>
</dbReference>
<keyword evidence="4" id="KW-1185">Reference proteome</keyword>
<dbReference type="OMA" id="TNVAMDS"/>
<accession>D0NUZ3</accession>
<dbReference type="AlphaFoldDB" id="D0NUZ3"/>
<proteinExistence type="predicted"/>
<evidence type="ECO:0000256" key="2">
    <source>
        <dbReference type="SAM" id="MobiDB-lite"/>
    </source>
</evidence>
<dbReference type="Proteomes" id="UP000006643">
    <property type="component" value="Unassembled WGS sequence"/>
</dbReference>
<evidence type="ECO:0000313" key="4">
    <source>
        <dbReference type="Proteomes" id="UP000006643"/>
    </source>
</evidence>
<dbReference type="InterPro" id="IPR002110">
    <property type="entry name" value="Ankyrin_rpt"/>
</dbReference>
<dbReference type="SMART" id="SM00248">
    <property type="entry name" value="ANK"/>
    <property type="match status" value="3"/>
</dbReference>
<sequence length="1160" mass="128857">MMNMMEATDADPDAELAPRGVKVPLWSGAAYSNAISKSMRAMMTSSRLRAGRQQTVASSDPGADLFTDAVARKDKEKMLDALAKDPSVLRRSDTNGRTPLHILCDNSCVTVQALGVFAKSLGALSLMQDNSEDLPLHCLCRNSSCEIGLIKKLVSDVSVYTTLNKEGQTPLHCLVTADGPLNKTVLQYLIESFPSTALMRDLNGDLPLHILCQNESVTCELLHLALETYPEGIHALAKLAKCSAGGRPASYRHRYEFLNVNGECVCFTQGGELVYAQTNVAMDSNTGTNVLVNFYSLEASVEHEQKLICRLKTATLQNVGQFDDRGLCLYNMSTSRELYQERPIGFRAIALNSCPPEAAKAFVAKEEFSPTQASDMWQFGCLVYHVKDGSQLPPFTTIEASSHTFVGKALQQKTEAALADGSKGSRSEKHAQEQLEFMKKEHSLLRHTLLSTKSQLRDTDQDRTDLQLKMEELRAQMTNEVQQRKEAQLEAQLLARNHQSMTLQLHTTVQMLLNLVPLSRKVYGAAADDFLSNALARATGDTSSPSVVSDPVNLGQKSGPVQLLKTQLQHSVLAHGCVQKWANSTPSSALAATEFASFDATSSTNTPPNSDPNDKEKEPSSHTEDPDSSAAAGEKSRYQEILEITLCYGVQCLAHTFSLKGISCNELRAITSYDTAKTRDFYVRNASQPIEKETGTLQRLPMEVRTKPSHSWRDGEEEILDFPDPLAVTEAKEKTVKYSETGTATGGSALYSLPPPFDEIDFHTQLLGKQFVDLAWKLYTGREGAQINTRQELEEKFISVDQRKVPTAIPALALPVTSFAEFLAAYIAECVRRSHRTGHAGDEDKGGSDEALAVNEKESIYGLKASVSEPRRRSVSTPRAAMGNTKSQGPSRMDAERKQRPLHPQPQQRQMPRSLQHVQSKIQPELEARRQKVLRVKKTQSQRMAETLARARLAEYDARRELQDVRERRLGPKKMPISEITKGAAALEIVDDFMKSPLMDKFGRENQPNSESDQHLAQKDPLKVELYGTAALDSSFLGCKPAPETRRRSESRLKQPRRNYNGWLGDYGPLHTKTVRPEWDETEDDAPDPEPRAKGSKFEWNFKHLPGGRHETVDRPTNNNKTTFESYDGVRRRHDDFDDGLSDGPSANSDPVFRWLKDAV</sequence>
<feature type="compositionally biased region" description="Basic and acidic residues" evidence="2">
    <location>
        <begin position="1089"/>
        <end position="1114"/>
    </location>
</feature>
<feature type="compositionally biased region" description="Low complexity" evidence="2">
    <location>
        <begin position="905"/>
        <end position="914"/>
    </location>
</feature>
<dbReference type="EMBL" id="DS028167">
    <property type="protein sequence ID" value="EEY66465.1"/>
    <property type="molecule type" value="Genomic_DNA"/>
</dbReference>
<organism evidence="3 4">
    <name type="scientific">Phytophthora infestans (strain T30-4)</name>
    <name type="common">Potato late blight agent</name>
    <dbReference type="NCBI Taxonomy" id="403677"/>
    <lineage>
        <taxon>Eukaryota</taxon>
        <taxon>Sar</taxon>
        <taxon>Stramenopiles</taxon>
        <taxon>Oomycota</taxon>
        <taxon>Peronosporomycetes</taxon>
        <taxon>Peronosporales</taxon>
        <taxon>Peronosporaceae</taxon>
        <taxon>Phytophthora</taxon>
    </lineage>
</organism>
<feature type="region of interest" description="Disordered" evidence="2">
    <location>
        <begin position="599"/>
        <end position="635"/>
    </location>
</feature>
<gene>
    <name evidence="3" type="ORF">PITG_17079</name>
</gene>
<evidence type="ECO:0000256" key="1">
    <source>
        <dbReference type="SAM" id="Coils"/>
    </source>
</evidence>
<name>D0NUZ3_PHYIT</name>
<keyword evidence="1" id="KW-0175">Coiled coil</keyword>
<protein>
    <submittedName>
        <fullName evidence="3">Uncharacterized protein</fullName>
    </submittedName>
</protein>